<evidence type="ECO:0008006" key="3">
    <source>
        <dbReference type="Google" id="ProtNLM"/>
    </source>
</evidence>
<evidence type="ECO:0000313" key="1">
    <source>
        <dbReference type="EMBL" id="KAJ7603800.1"/>
    </source>
</evidence>
<organism evidence="1 2">
    <name type="scientific">Roridomyces roridus</name>
    <dbReference type="NCBI Taxonomy" id="1738132"/>
    <lineage>
        <taxon>Eukaryota</taxon>
        <taxon>Fungi</taxon>
        <taxon>Dikarya</taxon>
        <taxon>Basidiomycota</taxon>
        <taxon>Agaricomycotina</taxon>
        <taxon>Agaricomycetes</taxon>
        <taxon>Agaricomycetidae</taxon>
        <taxon>Agaricales</taxon>
        <taxon>Marasmiineae</taxon>
        <taxon>Mycenaceae</taxon>
        <taxon>Roridomyces</taxon>
    </lineage>
</organism>
<dbReference type="Proteomes" id="UP001221142">
    <property type="component" value="Unassembled WGS sequence"/>
</dbReference>
<accession>A0AAD7F5Y4</accession>
<name>A0AAD7F5Y4_9AGAR</name>
<sequence length="371" mass="42060">MALRCSQCRALSNRLDELDSTLVIASNVGTLARHSILINTNDAPQDSDRNYVRQVVSKADGHIACLDDEISRLENRVKVLARERELVSEYRRRNVGILSPVRRLPPEILCQIFAWSLPTTEDVKAPTRWRSICISNHSLWSMIHVDAAGFLPPSAVIQTQVQRARGLKIHFYGREDRTPTQQTQLFRFLSDYSFRWEELCLRLTRALVPCLIALSGKLPVLRRLWLEWDSPRSQGGVGSIECFREAPCLVNVGVSSVFDFIPVPLPTHHHITQYDLDARWEIHGQILHSLPHLVEARILVSLGGTWSSFEDKVSLPRLRRMYVSDASILGYLKAPALEQVAVHTLQTDAPEYYHESISALIARSACSLRSL</sequence>
<dbReference type="AlphaFoldDB" id="A0AAD7F5Y4"/>
<keyword evidence="2" id="KW-1185">Reference proteome</keyword>
<reference evidence="1" key="1">
    <citation type="submission" date="2023-03" db="EMBL/GenBank/DDBJ databases">
        <title>Massive genome expansion in bonnet fungi (Mycena s.s.) driven by repeated elements and novel gene families across ecological guilds.</title>
        <authorList>
            <consortium name="Lawrence Berkeley National Laboratory"/>
            <person name="Harder C.B."/>
            <person name="Miyauchi S."/>
            <person name="Viragh M."/>
            <person name="Kuo A."/>
            <person name="Thoen E."/>
            <person name="Andreopoulos B."/>
            <person name="Lu D."/>
            <person name="Skrede I."/>
            <person name="Drula E."/>
            <person name="Henrissat B."/>
            <person name="Morin E."/>
            <person name="Kohler A."/>
            <person name="Barry K."/>
            <person name="LaButti K."/>
            <person name="Morin E."/>
            <person name="Salamov A."/>
            <person name="Lipzen A."/>
            <person name="Mereny Z."/>
            <person name="Hegedus B."/>
            <person name="Baldrian P."/>
            <person name="Stursova M."/>
            <person name="Weitz H."/>
            <person name="Taylor A."/>
            <person name="Grigoriev I.V."/>
            <person name="Nagy L.G."/>
            <person name="Martin F."/>
            <person name="Kauserud H."/>
        </authorList>
    </citation>
    <scope>NUCLEOTIDE SEQUENCE</scope>
    <source>
        <strain evidence="1">9284</strain>
    </source>
</reference>
<dbReference type="EMBL" id="JARKIF010000124">
    <property type="protein sequence ID" value="KAJ7603800.1"/>
    <property type="molecule type" value="Genomic_DNA"/>
</dbReference>
<comment type="caution">
    <text evidence="1">The sequence shown here is derived from an EMBL/GenBank/DDBJ whole genome shotgun (WGS) entry which is preliminary data.</text>
</comment>
<gene>
    <name evidence="1" type="ORF">FB45DRAFT_1085537</name>
</gene>
<proteinExistence type="predicted"/>
<evidence type="ECO:0000313" key="2">
    <source>
        <dbReference type="Proteomes" id="UP001221142"/>
    </source>
</evidence>
<protein>
    <recommendedName>
        <fullName evidence="3">F-box domain-containing protein</fullName>
    </recommendedName>
</protein>